<dbReference type="EMBL" id="CAOQHR010000001">
    <property type="protein sequence ID" value="CAI6255421.1"/>
    <property type="molecule type" value="Genomic_DNA"/>
</dbReference>
<reference evidence="1" key="1">
    <citation type="submission" date="2023-01" db="EMBL/GenBank/DDBJ databases">
        <authorList>
            <person name="Van Ghelder C."/>
            <person name="Rancurel C."/>
        </authorList>
    </citation>
    <scope>NUCLEOTIDE SEQUENCE</scope>
    <source>
        <strain evidence="1">CNCM I-4278</strain>
    </source>
</reference>
<evidence type="ECO:0000313" key="1">
    <source>
        <dbReference type="EMBL" id="CAI6255421.1"/>
    </source>
</evidence>
<keyword evidence="2" id="KW-1185">Reference proteome</keyword>
<accession>A0A9W4XDV7</accession>
<organism evidence="1 2">
    <name type="scientific">Periconia digitata</name>
    <dbReference type="NCBI Taxonomy" id="1303443"/>
    <lineage>
        <taxon>Eukaryota</taxon>
        <taxon>Fungi</taxon>
        <taxon>Dikarya</taxon>
        <taxon>Ascomycota</taxon>
        <taxon>Pezizomycotina</taxon>
        <taxon>Dothideomycetes</taxon>
        <taxon>Pleosporomycetidae</taxon>
        <taxon>Pleosporales</taxon>
        <taxon>Massarineae</taxon>
        <taxon>Periconiaceae</taxon>
        <taxon>Periconia</taxon>
    </lineage>
</organism>
<sequence length="58" mass="6281">MRVFAYGLTMYNVFSSGLISRSSIIYCSVAKISSSPVRNPVVGDIGARTTLPDHDCVQ</sequence>
<comment type="caution">
    <text evidence="1">The sequence shown here is derived from an EMBL/GenBank/DDBJ whole genome shotgun (WGS) entry which is preliminary data.</text>
</comment>
<gene>
    <name evidence="1" type="ORF">PDIGIT_LOCUS1136</name>
</gene>
<name>A0A9W4XDV7_9PLEO</name>
<proteinExistence type="predicted"/>
<protein>
    <submittedName>
        <fullName evidence="1">Uncharacterized protein</fullName>
    </submittedName>
</protein>
<evidence type="ECO:0000313" key="2">
    <source>
        <dbReference type="Proteomes" id="UP001152607"/>
    </source>
</evidence>
<dbReference type="AlphaFoldDB" id="A0A9W4XDV7"/>
<dbReference type="Proteomes" id="UP001152607">
    <property type="component" value="Unassembled WGS sequence"/>
</dbReference>